<accession>A0A158IVE6</accession>
<keyword evidence="1" id="KW-0472">Membrane</keyword>
<evidence type="ECO:0000313" key="2">
    <source>
        <dbReference type="EMBL" id="SAL60567.1"/>
    </source>
</evidence>
<feature type="transmembrane region" description="Helical" evidence="1">
    <location>
        <begin position="12"/>
        <end position="32"/>
    </location>
</feature>
<gene>
    <name evidence="2" type="ORF">AWB65_05465</name>
</gene>
<evidence type="ECO:0000256" key="1">
    <source>
        <dbReference type="SAM" id="Phobius"/>
    </source>
</evidence>
<proteinExistence type="predicted"/>
<dbReference type="Proteomes" id="UP000054977">
    <property type="component" value="Unassembled WGS sequence"/>
</dbReference>
<reference evidence="2" key="1">
    <citation type="submission" date="2016-01" db="EMBL/GenBank/DDBJ databases">
        <authorList>
            <person name="Peeters C."/>
        </authorList>
    </citation>
    <scope>NUCLEOTIDE SEQUENCE [LARGE SCALE GENOMIC DNA]</scope>
    <source>
        <strain evidence="2">LMG 22934</strain>
    </source>
</reference>
<sequence>MILATGDAIRFIAEIGMTFVAYGIYTFFLTGYRMQLRRAVKRVEAQGDAGSSTAFRTIKPSSVRIRCSTETRRLLSVLDQ</sequence>
<evidence type="ECO:0000313" key="3">
    <source>
        <dbReference type="Proteomes" id="UP000054977"/>
    </source>
</evidence>
<keyword evidence="3" id="KW-1185">Reference proteome</keyword>
<name>A0A158IVE6_9BURK</name>
<protein>
    <submittedName>
        <fullName evidence="2">Uncharacterized protein</fullName>
    </submittedName>
</protein>
<comment type="caution">
    <text evidence="2">The sequence shown here is derived from an EMBL/GenBank/DDBJ whole genome shotgun (WGS) entry which is preliminary data.</text>
</comment>
<keyword evidence="1" id="KW-0812">Transmembrane</keyword>
<organism evidence="2 3">
    <name type="scientific">Caballeronia humi</name>
    <dbReference type="NCBI Taxonomy" id="326474"/>
    <lineage>
        <taxon>Bacteria</taxon>
        <taxon>Pseudomonadati</taxon>
        <taxon>Pseudomonadota</taxon>
        <taxon>Betaproteobacteria</taxon>
        <taxon>Burkholderiales</taxon>
        <taxon>Burkholderiaceae</taxon>
        <taxon>Caballeronia</taxon>
    </lineage>
</organism>
<dbReference type="RefSeq" id="WP_125474217.1">
    <property type="nucleotide sequence ID" value="NZ_FCNW02000045.1"/>
</dbReference>
<dbReference type="AlphaFoldDB" id="A0A158IVE6"/>
<keyword evidence="1" id="KW-1133">Transmembrane helix</keyword>
<dbReference type="EMBL" id="FCNW02000045">
    <property type="protein sequence ID" value="SAL60567.1"/>
    <property type="molecule type" value="Genomic_DNA"/>
</dbReference>